<dbReference type="RefSeq" id="WP_066226595.1">
    <property type="nucleotide sequence ID" value="NZ_LQYN01000009.1"/>
</dbReference>
<evidence type="ECO:0000313" key="1">
    <source>
        <dbReference type="EMBL" id="KYD11096.1"/>
    </source>
</evidence>
<evidence type="ECO:0000313" key="2">
    <source>
        <dbReference type="Proteomes" id="UP000075666"/>
    </source>
</evidence>
<dbReference type="PATRIC" id="fig|46224.3.peg.232"/>
<proteinExistence type="predicted"/>
<dbReference type="AlphaFoldDB" id="A0A150LGL8"/>
<dbReference type="Proteomes" id="UP000075666">
    <property type="component" value="Unassembled WGS sequence"/>
</dbReference>
<dbReference type="EMBL" id="LQYN01000009">
    <property type="protein sequence ID" value="KYD11096.1"/>
    <property type="molecule type" value="Genomic_DNA"/>
</dbReference>
<gene>
    <name evidence="1" type="ORF">B4102_2280</name>
</gene>
<comment type="caution">
    <text evidence="1">The sequence shown here is derived from an EMBL/GenBank/DDBJ whole genome shotgun (WGS) entry which is preliminary data.</text>
</comment>
<reference evidence="1 2" key="1">
    <citation type="submission" date="2016-01" db="EMBL/GenBank/DDBJ databases">
        <title>Genome Sequences of Twelve Sporeforming Bacillus Species Isolated from Foods.</title>
        <authorList>
            <person name="Berendsen E.M."/>
            <person name="Wells-Bennik M.H."/>
            <person name="Krawcyk A.O."/>
            <person name="De Jong A."/>
            <person name="Holsappel S."/>
            <person name="Eijlander R.T."/>
            <person name="Kuipers O.P."/>
        </authorList>
    </citation>
    <scope>NUCLEOTIDE SEQUENCE [LARGE SCALE GENOMIC DNA]</scope>
    <source>
        <strain evidence="1 2">B4102</strain>
    </source>
</reference>
<dbReference type="STRING" id="46224.B4102_2280"/>
<sequence>MLIKINGKTLGETLDSFGNCKGHETLAPLLDCSNVPVPNLSQIPEPNEYAHYIDYLVARLDHFNYSMMSKTEVTDSLYRFFADIPEWFVDLSRNIAEGVF</sequence>
<organism evidence="1 2">
    <name type="scientific">Heyndrickxia sporothermodurans</name>
    <dbReference type="NCBI Taxonomy" id="46224"/>
    <lineage>
        <taxon>Bacteria</taxon>
        <taxon>Bacillati</taxon>
        <taxon>Bacillota</taxon>
        <taxon>Bacilli</taxon>
        <taxon>Bacillales</taxon>
        <taxon>Bacillaceae</taxon>
        <taxon>Heyndrickxia</taxon>
    </lineage>
</organism>
<name>A0A150LGL8_9BACI</name>
<protein>
    <submittedName>
        <fullName evidence="1">Uncharacterized protein</fullName>
    </submittedName>
</protein>
<accession>A0A150LGL8</accession>
<keyword evidence="2" id="KW-1185">Reference proteome</keyword>